<keyword evidence="1" id="KW-0472">Membrane</keyword>
<feature type="transmembrane region" description="Helical" evidence="1">
    <location>
        <begin position="194"/>
        <end position="213"/>
    </location>
</feature>
<protein>
    <submittedName>
        <fullName evidence="2">Uncharacterized protein</fullName>
    </submittedName>
</protein>
<evidence type="ECO:0000313" key="2">
    <source>
        <dbReference type="EMBL" id="SNT49853.1"/>
    </source>
</evidence>
<feature type="transmembrane region" description="Helical" evidence="1">
    <location>
        <begin position="156"/>
        <end position="182"/>
    </location>
</feature>
<dbReference type="EMBL" id="FZOD01000051">
    <property type="protein sequence ID" value="SNT49853.1"/>
    <property type="molecule type" value="Genomic_DNA"/>
</dbReference>
<dbReference type="AlphaFoldDB" id="A0A239N5U9"/>
<dbReference type="InterPro" id="IPR047928">
    <property type="entry name" value="Perm_prefix_1"/>
</dbReference>
<keyword evidence="3" id="KW-1185">Reference proteome</keyword>
<name>A0A239N5U9_9ACTN</name>
<evidence type="ECO:0000256" key="1">
    <source>
        <dbReference type="SAM" id="Phobius"/>
    </source>
</evidence>
<sequence length="235" mass="25576">MTSAGVIDDYVTGLSHTLRGPRGPKLDMITEARDSLLDTAEALEGEGLDRAEAERIAVEEFGPIDEIAPGYQEGLSISAGRRLAFLLFLSVPLTSLMWSVIWRVIPSDPTAYATWPVWFVPVARGLDILQLSGGALSGIALVALGRGLRRIRRPRLVTRSLAVLVYVTLPATLALSTALAYGSDHPEGFSTHPLFIGVMLLSSTSWLLQLYCATRCMRLTRREPVTTRLKDAVTA</sequence>
<dbReference type="NCBIfam" id="NF038403">
    <property type="entry name" value="perm_prefix_1"/>
    <property type="match status" value="1"/>
</dbReference>
<feature type="transmembrane region" description="Helical" evidence="1">
    <location>
        <begin position="125"/>
        <end position="144"/>
    </location>
</feature>
<feature type="transmembrane region" description="Helical" evidence="1">
    <location>
        <begin position="83"/>
        <end position="105"/>
    </location>
</feature>
<dbReference type="OrthoDB" id="5187995at2"/>
<dbReference type="RefSeq" id="WP_089211634.1">
    <property type="nucleotide sequence ID" value="NZ_FZOD01000051.1"/>
</dbReference>
<evidence type="ECO:0000313" key="3">
    <source>
        <dbReference type="Proteomes" id="UP000198282"/>
    </source>
</evidence>
<proteinExistence type="predicted"/>
<organism evidence="2 3">
    <name type="scientific">Streptosporangium subroseum</name>
    <dbReference type="NCBI Taxonomy" id="106412"/>
    <lineage>
        <taxon>Bacteria</taxon>
        <taxon>Bacillati</taxon>
        <taxon>Actinomycetota</taxon>
        <taxon>Actinomycetes</taxon>
        <taxon>Streptosporangiales</taxon>
        <taxon>Streptosporangiaceae</taxon>
        <taxon>Streptosporangium</taxon>
    </lineage>
</organism>
<keyword evidence="1" id="KW-1133">Transmembrane helix</keyword>
<keyword evidence="1" id="KW-0812">Transmembrane</keyword>
<accession>A0A239N5U9</accession>
<reference evidence="2 3" key="1">
    <citation type="submission" date="2017-06" db="EMBL/GenBank/DDBJ databases">
        <authorList>
            <person name="Kim H.J."/>
            <person name="Triplett B.A."/>
        </authorList>
    </citation>
    <scope>NUCLEOTIDE SEQUENCE [LARGE SCALE GENOMIC DNA]</scope>
    <source>
        <strain evidence="2 3">CGMCC 4.2132</strain>
    </source>
</reference>
<gene>
    <name evidence="2" type="ORF">SAMN05216276_105140</name>
</gene>
<dbReference type="Proteomes" id="UP000198282">
    <property type="component" value="Unassembled WGS sequence"/>
</dbReference>